<evidence type="ECO:0008006" key="4">
    <source>
        <dbReference type="Google" id="ProtNLM"/>
    </source>
</evidence>
<keyword evidence="1" id="KW-0812">Transmembrane</keyword>
<feature type="transmembrane region" description="Helical" evidence="1">
    <location>
        <begin position="12"/>
        <end position="31"/>
    </location>
</feature>
<keyword evidence="1" id="KW-1133">Transmembrane helix</keyword>
<gene>
    <name evidence="2" type="ORF">IFO67_02185</name>
</gene>
<name>A0ABR9B928_9RHOO</name>
<keyword evidence="3" id="KW-1185">Reference proteome</keyword>
<dbReference type="EMBL" id="JACYTO010000001">
    <property type="protein sequence ID" value="MBD8501681.1"/>
    <property type="molecule type" value="Genomic_DNA"/>
</dbReference>
<keyword evidence="1" id="KW-0472">Membrane</keyword>
<accession>A0ABR9B928</accession>
<proteinExistence type="predicted"/>
<dbReference type="Proteomes" id="UP000603602">
    <property type="component" value="Unassembled WGS sequence"/>
</dbReference>
<organism evidence="2 3">
    <name type="scientific">Thauera sedimentorum</name>
    <dbReference type="NCBI Taxonomy" id="2767595"/>
    <lineage>
        <taxon>Bacteria</taxon>
        <taxon>Pseudomonadati</taxon>
        <taxon>Pseudomonadota</taxon>
        <taxon>Betaproteobacteria</taxon>
        <taxon>Rhodocyclales</taxon>
        <taxon>Zoogloeaceae</taxon>
        <taxon>Thauera</taxon>
    </lineage>
</organism>
<sequence>MAAALRGQALTEFLVVALALIPLFLLIPFIAKYQDVAHATQLAARYAAFDATVRNDAATGGWKPEGELADEIRRRFFGASDAPVKTGDVAGDFDAHRNHFWAGPDGRPLLASFADVAVSFGHGRGSTHGDGFDATQDMDSFAMLAEGLGLGSRGIYTANVSVVLADLPAGLAFYRPFDQIGIAMTRSTSLLPDPWTAKGPAEVEQRILRSAAVFPAGNLAGVAGIVNGFVATIEFPAGLQGPKLGELEFWRDVVPEDRLKSD</sequence>
<evidence type="ECO:0000313" key="2">
    <source>
        <dbReference type="EMBL" id="MBD8501681.1"/>
    </source>
</evidence>
<protein>
    <recommendedName>
        <fullName evidence="4">TadE-like family protein</fullName>
    </recommendedName>
</protein>
<reference evidence="3" key="1">
    <citation type="submission" date="2023-07" db="EMBL/GenBank/DDBJ databases">
        <title>Thauera sp. CAU 1555 isolated from sand of Yaerae Beach.</title>
        <authorList>
            <person name="Kim W."/>
        </authorList>
    </citation>
    <scope>NUCLEOTIDE SEQUENCE [LARGE SCALE GENOMIC DNA]</scope>
    <source>
        <strain evidence="3">CAU 1555</strain>
    </source>
</reference>
<evidence type="ECO:0000256" key="1">
    <source>
        <dbReference type="SAM" id="Phobius"/>
    </source>
</evidence>
<comment type="caution">
    <text evidence="2">The sequence shown here is derived from an EMBL/GenBank/DDBJ whole genome shotgun (WGS) entry which is preliminary data.</text>
</comment>
<evidence type="ECO:0000313" key="3">
    <source>
        <dbReference type="Proteomes" id="UP000603602"/>
    </source>
</evidence>